<proteinExistence type="predicted"/>
<sequence>MGKPILYKSVRILFSIFTLPVIALSSQAVLAEACNIQLHNSSSFKIREVKMSHVDKDNWGENLVDNLEDKVVWQDQSVNLQFDRDRDECLYDMKIINEHNQEEKLHGVNLCENSDFEISDE</sequence>
<evidence type="ECO:0000313" key="3">
    <source>
        <dbReference type="Proteomes" id="UP000271624"/>
    </source>
</evidence>
<gene>
    <name evidence="2" type="ORF">DSM106972_004480</name>
</gene>
<keyword evidence="1" id="KW-0732">Signal</keyword>
<evidence type="ECO:0000313" key="2">
    <source>
        <dbReference type="EMBL" id="RUT09953.1"/>
    </source>
</evidence>
<keyword evidence="3" id="KW-1185">Reference proteome</keyword>
<dbReference type="AlphaFoldDB" id="A0A3S1AV49"/>
<evidence type="ECO:0000256" key="1">
    <source>
        <dbReference type="SAM" id="SignalP"/>
    </source>
</evidence>
<feature type="signal peptide" evidence="1">
    <location>
        <begin position="1"/>
        <end position="23"/>
    </location>
</feature>
<dbReference type="Proteomes" id="UP000271624">
    <property type="component" value="Unassembled WGS sequence"/>
</dbReference>
<dbReference type="RefSeq" id="WP_127078421.1">
    <property type="nucleotide sequence ID" value="NZ_RSCL01000001.1"/>
</dbReference>
<accession>A0A3S1AV49</accession>
<organism evidence="2 3">
    <name type="scientific">Dulcicalothrix desertica PCC 7102</name>
    <dbReference type="NCBI Taxonomy" id="232991"/>
    <lineage>
        <taxon>Bacteria</taxon>
        <taxon>Bacillati</taxon>
        <taxon>Cyanobacteriota</taxon>
        <taxon>Cyanophyceae</taxon>
        <taxon>Nostocales</taxon>
        <taxon>Calotrichaceae</taxon>
        <taxon>Dulcicalothrix</taxon>
    </lineage>
</organism>
<dbReference type="EMBL" id="RSCL01000001">
    <property type="protein sequence ID" value="RUT09953.1"/>
    <property type="molecule type" value="Genomic_DNA"/>
</dbReference>
<protein>
    <submittedName>
        <fullName evidence="2">Uncharacterized protein</fullName>
    </submittedName>
</protein>
<dbReference type="OrthoDB" id="513472at2"/>
<reference evidence="2" key="1">
    <citation type="submission" date="2018-12" db="EMBL/GenBank/DDBJ databases">
        <authorList>
            <person name="Will S."/>
            <person name="Neumann-Schaal M."/>
            <person name="Henke P."/>
        </authorList>
    </citation>
    <scope>NUCLEOTIDE SEQUENCE</scope>
    <source>
        <strain evidence="2">PCC 7102</strain>
    </source>
</reference>
<comment type="caution">
    <text evidence="2">The sequence shown here is derived from an EMBL/GenBank/DDBJ whole genome shotgun (WGS) entry which is preliminary data.</text>
</comment>
<feature type="chain" id="PRO_5030082926" evidence="1">
    <location>
        <begin position="24"/>
        <end position="121"/>
    </location>
</feature>
<reference evidence="2" key="2">
    <citation type="journal article" date="2019" name="Genome Biol. Evol.">
        <title>Day and night: Metabolic profiles and evolutionary relationships of six axenic non-marine cyanobacteria.</title>
        <authorList>
            <person name="Will S.E."/>
            <person name="Henke P."/>
            <person name="Boedeker C."/>
            <person name="Huang S."/>
            <person name="Brinkmann H."/>
            <person name="Rohde M."/>
            <person name="Jarek M."/>
            <person name="Friedl T."/>
            <person name="Seufert S."/>
            <person name="Schumacher M."/>
            <person name="Overmann J."/>
            <person name="Neumann-Schaal M."/>
            <person name="Petersen J."/>
        </authorList>
    </citation>
    <scope>NUCLEOTIDE SEQUENCE [LARGE SCALE GENOMIC DNA]</scope>
    <source>
        <strain evidence="2">PCC 7102</strain>
    </source>
</reference>
<name>A0A3S1AV49_9CYAN</name>